<evidence type="ECO:0000256" key="6">
    <source>
        <dbReference type="RuleBase" id="RU361133"/>
    </source>
</evidence>
<dbReference type="GO" id="GO:0048015">
    <property type="term" value="P:phosphatidylinositol-mediated signaling"/>
    <property type="evidence" value="ECO:0007669"/>
    <property type="project" value="TreeGrafter"/>
</dbReference>
<feature type="compositionally biased region" description="Polar residues" evidence="7">
    <location>
        <begin position="936"/>
        <end position="959"/>
    </location>
</feature>
<protein>
    <recommendedName>
        <fullName evidence="1 6">Phosphoinositide phospholipase C</fullName>
        <ecNumber evidence="1 6">3.1.4.11</ecNumber>
    </recommendedName>
</protein>
<dbReference type="InterPro" id="IPR035892">
    <property type="entry name" value="C2_domain_sf"/>
</dbReference>
<dbReference type="CDD" id="cd08598">
    <property type="entry name" value="PI-PLC1c_yeast"/>
    <property type="match status" value="1"/>
</dbReference>
<feature type="compositionally biased region" description="Low complexity" evidence="7">
    <location>
        <begin position="669"/>
        <end position="685"/>
    </location>
</feature>
<dbReference type="PANTHER" id="PTHR10336">
    <property type="entry name" value="PHOSPHOINOSITIDE-SPECIFIC PHOSPHOLIPASE C FAMILY PROTEIN"/>
    <property type="match status" value="1"/>
</dbReference>
<dbReference type="OrthoDB" id="269822at2759"/>
<dbReference type="SMART" id="SM00148">
    <property type="entry name" value="PLCXc"/>
    <property type="match status" value="1"/>
</dbReference>
<dbReference type="PROSITE" id="PS50008">
    <property type="entry name" value="PIPLC_Y_DOMAIN"/>
    <property type="match status" value="1"/>
</dbReference>
<evidence type="ECO:0000259" key="8">
    <source>
        <dbReference type="PROSITE" id="PS50004"/>
    </source>
</evidence>
<feature type="domain" description="C2" evidence="8">
    <location>
        <begin position="1097"/>
        <end position="1265"/>
    </location>
</feature>
<dbReference type="CDD" id="cd16207">
    <property type="entry name" value="EFh_ScPlc1p_like"/>
    <property type="match status" value="1"/>
</dbReference>
<evidence type="ECO:0000313" key="12">
    <source>
        <dbReference type="Proteomes" id="UP000308652"/>
    </source>
</evidence>
<dbReference type="InterPro" id="IPR001711">
    <property type="entry name" value="PLipase_C_Pinositol-sp_Y"/>
</dbReference>
<dbReference type="Gene3D" id="2.30.29.30">
    <property type="entry name" value="Pleckstrin-homology domain (PH domain)/Phosphotyrosine-binding domain (PTB)"/>
    <property type="match status" value="1"/>
</dbReference>
<feature type="region of interest" description="Disordered" evidence="7">
    <location>
        <begin position="143"/>
        <end position="214"/>
    </location>
</feature>
<name>A0A5C3LYZ7_9AGAR</name>
<dbReference type="InterPro" id="IPR000909">
    <property type="entry name" value="PLipase_C_PInositol-sp_X_dom"/>
</dbReference>
<dbReference type="EMBL" id="ML213604">
    <property type="protein sequence ID" value="TFK38082.1"/>
    <property type="molecule type" value="Genomic_DNA"/>
</dbReference>
<evidence type="ECO:0000256" key="2">
    <source>
        <dbReference type="ARBA" id="ARBA00022801"/>
    </source>
</evidence>
<feature type="domain" description="EF-hand" evidence="10">
    <location>
        <begin position="551"/>
        <end position="586"/>
    </location>
</feature>
<reference evidence="11 12" key="1">
    <citation type="journal article" date="2019" name="Nat. Ecol. Evol.">
        <title>Megaphylogeny resolves global patterns of mushroom evolution.</title>
        <authorList>
            <person name="Varga T."/>
            <person name="Krizsan K."/>
            <person name="Foldi C."/>
            <person name="Dima B."/>
            <person name="Sanchez-Garcia M."/>
            <person name="Sanchez-Ramirez S."/>
            <person name="Szollosi G.J."/>
            <person name="Szarkandi J.G."/>
            <person name="Papp V."/>
            <person name="Albert L."/>
            <person name="Andreopoulos W."/>
            <person name="Angelini C."/>
            <person name="Antonin V."/>
            <person name="Barry K.W."/>
            <person name="Bougher N.L."/>
            <person name="Buchanan P."/>
            <person name="Buyck B."/>
            <person name="Bense V."/>
            <person name="Catcheside P."/>
            <person name="Chovatia M."/>
            <person name="Cooper J."/>
            <person name="Damon W."/>
            <person name="Desjardin D."/>
            <person name="Finy P."/>
            <person name="Geml J."/>
            <person name="Haridas S."/>
            <person name="Hughes K."/>
            <person name="Justo A."/>
            <person name="Karasinski D."/>
            <person name="Kautmanova I."/>
            <person name="Kiss B."/>
            <person name="Kocsube S."/>
            <person name="Kotiranta H."/>
            <person name="LaButti K.M."/>
            <person name="Lechner B.E."/>
            <person name="Liimatainen K."/>
            <person name="Lipzen A."/>
            <person name="Lukacs Z."/>
            <person name="Mihaltcheva S."/>
            <person name="Morgado L.N."/>
            <person name="Niskanen T."/>
            <person name="Noordeloos M.E."/>
            <person name="Ohm R.A."/>
            <person name="Ortiz-Santana B."/>
            <person name="Ovrebo C."/>
            <person name="Racz N."/>
            <person name="Riley R."/>
            <person name="Savchenko A."/>
            <person name="Shiryaev A."/>
            <person name="Soop K."/>
            <person name="Spirin V."/>
            <person name="Szebenyi C."/>
            <person name="Tomsovsky M."/>
            <person name="Tulloss R.E."/>
            <person name="Uehling J."/>
            <person name="Grigoriev I.V."/>
            <person name="Vagvolgyi C."/>
            <person name="Papp T."/>
            <person name="Martin F.M."/>
            <person name="Miettinen O."/>
            <person name="Hibbett D.S."/>
            <person name="Nagy L.G."/>
        </authorList>
    </citation>
    <scope>NUCLEOTIDE SEQUENCE [LARGE SCALE GENOMIC DNA]</scope>
    <source>
        <strain evidence="11 12">CBS 166.37</strain>
    </source>
</reference>
<dbReference type="InterPro" id="IPR011992">
    <property type="entry name" value="EF-hand-dom_pair"/>
</dbReference>
<evidence type="ECO:0000313" key="11">
    <source>
        <dbReference type="EMBL" id="TFK38082.1"/>
    </source>
</evidence>
<feature type="compositionally biased region" description="Polar residues" evidence="7">
    <location>
        <begin position="55"/>
        <end position="66"/>
    </location>
</feature>
<dbReference type="STRING" id="68775.A0A5C3LYZ7"/>
<dbReference type="PROSITE" id="PS50222">
    <property type="entry name" value="EF_HAND_2"/>
    <property type="match status" value="1"/>
</dbReference>
<keyword evidence="2 6" id="KW-0378">Hydrolase</keyword>
<dbReference type="SUPFAM" id="SSF49562">
    <property type="entry name" value="C2 domain (Calcium/lipid-binding domain, CaLB)"/>
    <property type="match status" value="1"/>
</dbReference>
<keyword evidence="3 6" id="KW-0442">Lipid degradation</keyword>
<dbReference type="InterPro" id="IPR002048">
    <property type="entry name" value="EF_hand_dom"/>
</dbReference>
<dbReference type="CDD" id="cd00275">
    <property type="entry name" value="C2_PLC_like"/>
    <property type="match status" value="1"/>
</dbReference>
<dbReference type="PRINTS" id="PR00390">
    <property type="entry name" value="PHPHLIPASEC"/>
</dbReference>
<evidence type="ECO:0000259" key="9">
    <source>
        <dbReference type="PROSITE" id="PS50008"/>
    </source>
</evidence>
<organism evidence="11 12">
    <name type="scientific">Crucibulum laeve</name>
    <dbReference type="NCBI Taxonomy" id="68775"/>
    <lineage>
        <taxon>Eukaryota</taxon>
        <taxon>Fungi</taxon>
        <taxon>Dikarya</taxon>
        <taxon>Basidiomycota</taxon>
        <taxon>Agaricomycotina</taxon>
        <taxon>Agaricomycetes</taxon>
        <taxon>Agaricomycetidae</taxon>
        <taxon>Agaricales</taxon>
        <taxon>Agaricineae</taxon>
        <taxon>Nidulariaceae</taxon>
        <taxon>Crucibulum</taxon>
    </lineage>
</organism>
<feature type="compositionally biased region" description="Basic residues" evidence="7">
    <location>
        <begin position="177"/>
        <end position="189"/>
    </location>
</feature>
<evidence type="ECO:0000256" key="3">
    <source>
        <dbReference type="ARBA" id="ARBA00022963"/>
    </source>
</evidence>
<dbReference type="PANTHER" id="PTHR10336:SF36">
    <property type="entry name" value="1-PHOSPHATIDYLINOSITOL 4,5-BISPHOSPHATE PHOSPHODIESTERASE BETA-4"/>
    <property type="match status" value="1"/>
</dbReference>
<feature type="region of interest" description="Disordered" evidence="7">
    <location>
        <begin position="669"/>
        <end position="690"/>
    </location>
</feature>
<gene>
    <name evidence="11" type="ORF">BDQ12DRAFT_683948</name>
</gene>
<accession>A0A5C3LYZ7</accession>
<evidence type="ECO:0000259" key="10">
    <source>
        <dbReference type="PROSITE" id="PS50222"/>
    </source>
</evidence>
<dbReference type="InterPro" id="IPR017946">
    <property type="entry name" value="PLC-like_Pdiesterase_TIM-brl"/>
</dbReference>
<proteinExistence type="predicted"/>
<dbReference type="Gene3D" id="3.20.20.190">
    <property type="entry name" value="Phosphatidylinositol (PI) phosphodiesterase"/>
    <property type="match status" value="1"/>
</dbReference>
<dbReference type="PROSITE" id="PS50007">
    <property type="entry name" value="PIPLC_X_DOMAIN"/>
    <property type="match status" value="1"/>
</dbReference>
<comment type="catalytic activity">
    <reaction evidence="6">
        <text>a 1,2-diacyl-sn-glycero-3-phospho-(1D-myo-inositol-4,5-bisphosphate) + H2O = 1D-myo-inositol 1,4,5-trisphosphate + a 1,2-diacyl-sn-glycerol + H(+)</text>
        <dbReference type="Rhea" id="RHEA:33179"/>
        <dbReference type="ChEBI" id="CHEBI:15377"/>
        <dbReference type="ChEBI" id="CHEBI:15378"/>
        <dbReference type="ChEBI" id="CHEBI:17815"/>
        <dbReference type="ChEBI" id="CHEBI:58456"/>
        <dbReference type="ChEBI" id="CHEBI:203600"/>
        <dbReference type="EC" id="3.1.4.11"/>
    </reaction>
</comment>
<feature type="domain" description="PI-PLC Y-box" evidence="9">
    <location>
        <begin position="985"/>
        <end position="1102"/>
    </location>
</feature>
<feature type="compositionally biased region" description="Low complexity" evidence="7">
    <location>
        <begin position="244"/>
        <end position="266"/>
    </location>
</feature>
<dbReference type="EC" id="3.1.4.11" evidence="1 6"/>
<feature type="region of interest" description="Disordered" evidence="7">
    <location>
        <begin position="886"/>
        <end position="975"/>
    </location>
</feature>
<dbReference type="Pfam" id="PF00388">
    <property type="entry name" value="PI-PLC-X"/>
    <property type="match status" value="1"/>
</dbReference>
<dbReference type="GO" id="GO:0005509">
    <property type="term" value="F:calcium ion binding"/>
    <property type="evidence" value="ECO:0007669"/>
    <property type="project" value="InterPro"/>
</dbReference>
<feature type="region of interest" description="Disordered" evidence="7">
    <location>
        <begin position="229"/>
        <end position="317"/>
    </location>
</feature>
<sequence length="1285" mass="142023">MVSKPTGSTHSVDVNIAPTPRRIHRAGGLMSSNGRVVKELIDDDDARHRHPGIPSSYSPTTQRTNPFSLRFPTSNLKLPVANMGASIKRKFREVKDAASASARSSNSGLRGLGLTRSFSVNSHPVAVPGTDRVPIGIEGEQNGTGIERRKGHARNHSDVPIPTALKHTNSDPEPSTWRRRRSWGGRGKVKGNESVGNENAPIGGTNTNGLLDATGNGIGHVRTLSTIAESSTHHPAHLPLSSRQLQPMSSSPHPQLSQSSSHPQQSEHGPMVILPPDNVVLHDAPHTVSPESHPELGNPDDVQQASPTDIDASLPSFNPSPGLFSALSISNTSFESSNFIPKAASPDGNPTSFDITTASFNPSSSSNGIAEFTESVVTDGESSSSQGDVSVPMNLQIGTPMTKVTNKKRTKVVFRVDADLGQIVWEGKQKKIIPIENIKELRSGQDARYYREQFHLSPFYEPCWLTIIYILEGTYKTLHLIAPSPDIFRSWDTTLRKLHAIRQELMSGLGNLEMRQKLWEKQYWRDADEERDQRLVFEEVERLCVRLNINSGREELERLFRQADVKKLGYLDFSDFQRFVKLLKGRPEVNRIYRKLCGKYGPSASSSGKGSGAGLTFRVFEGFMKDHQKSTLTSDQLHSIFDKYATIPPTSPTPSSATFSSTWSDVTATSISSTSPQPIPSSTSPDASPPEPIFTIDSFTSFLFSADNSAFSDQHSRVWQDMTRPLSEYYISSSHNTYLVGHQLVGVSTVEGYIRALLHGCRSVELDIYDGDSEPMIFHGKTFTSKVSLREVCHAIKKYGFRTSPYPIIISAEVHCSVPQQDMIADIMIEVFEDALVRQPADGLLDTVGLISPGRIDKLPSPEDLKGRILFKTKNLHLLRRDSMDSDMSFTDPSSTSDSDVFFEVSPKKRRGSQSDAKDKGLDPRPSLLQRVRSVGKSTSRKAISTPTPARSLPNSPATIKTGGMMGRRSSDAPQMQKPKMSMALIALLVYTVGVKCRGINKKEEYAPEHMFSLSENAVNKLIRTGTGMQDLIKHCRTHLVRIYPKGLRLNSTNYEPHRFWSAGAQLVALNWQTFDLGYMINHAMFQRNGRAGWVLKPRVLRLPQQKELLFKRTSHILEVVVISAQQLPRPKDASGHEIFDKSAADPYVEVSIHVPDWPQAASLQPAAAGDGAAPNSLPPLSAAASATAAKTLSYRTSVVKNNGFNPVWEERLQIPFDCVGDMKELIFVRFVVRQEDKEDGEPLAVYCASLGCLEQGYRHLPLHDSQLSQYLFSTLFVNINIRDI</sequence>
<evidence type="ECO:0000256" key="4">
    <source>
        <dbReference type="ARBA" id="ARBA00023098"/>
    </source>
</evidence>
<dbReference type="GO" id="GO:0051209">
    <property type="term" value="P:release of sequestered calcium ion into cytosol"/>
    <property type="evidence" value="ECO:0007669"/>
    <property type="project" value="TreeGrafter"/>
</dbReference>
<dbReference type="Pfam" id="PF00387">
    <property type="entry name" value="PI-PLC-Y"/>
    <property type="match status" value="1"/>
</dbReference>
<dbReference type="CDD" id="cd13360">
    <property type="entry name" value="PH_PLC_fungal"/>
    <property type="match status" value="1"/>
</dbReference>
<dbReference type="SUPFAM" id="SSF47473">
    <property type="entry name" value="EF-hand"/>
    <property type="match status" value="1"/>
</dbReference>
<dbReference type="Gene3D" id="1.10.238.10">
    <property type="entry name" value="EF-hand"/>
    <property type="match status" value="2"/>
</dbReference>
<dbReference type="PROSITE" id="PS50004">
    <property type="entry name" value="C2"/>
    <property type="match status" value="1"/>
</dbReference>
<feature type="compositionally biased region" description="Low complexity" evidence="7">
    <location>
        <begin position="886"/>
        <end position="900"/>
    </location>
</feature>
<dbReference type="InterPro" id="IPR037755">
    <property type="entry name" value="Plc1_PH"/>
</dbReference>
<keyword evidence="4 6" id="KW-0443">Lipid metabolism</keyword>
<keyword evidence="5" id="KW-0807">Transducer</keyword>
<feature type="region of interest" description="Disordered" evidence="7">
    <location>
        <begin position="46"/>
        <end position="66"/>
    </location>
</feature>
<dbReference type="InterPro" id="IPR011993">
    <property type="entry name" value="PH-like_dom_sf"/>
</dbReference>
<dbReference type="GO" id="GO:0004435">
    <property type="term" value="F:phosphatidylinositol-4,5-bisphosphate phospholipase C activity"/>
    <property type="evidence" value="ECO:0007669"/>
    <property type="project" value="UniProtKB-EC"/>
</dbReference>
<evidence type="ECO:0000256" key="7">
    <source>
        <dbReference type="SAM" id="MobiDB-lite"/>
    </source>
</evidence>
<dbReference type="GO" id="GO:0016042">
    <property type="term" value="P:lipid catabolic process"/>
    <property type="evidence" value="ECO:0007669"/>
    <property type="project" value="UniProtKB-KW"/>
</dbReference>
<dbReference type="SUPFAM" id="SSF50729">
    <property type="entry name" value="PH domain-like"/>
    <property type="match status" value="1"/>
</dbReference>
<dbReference type="Gene3D" id="2.60.40.150">
    <property type="entry name" value="C2 domain"/>
    <property type="match status" value="1"/>
</dbReference>
<dbReference type="Pfam" id="PF00168">
    <property type="entry name" value="C2"/>
    <property type="match status" value="2"/>
</dbReference>
<dbReference type="SUPFAM" id="SSF51695">
    <property type="entry name" value="PLC-like phosphodiesterases"/>
    <property type="match status" value="1"/>
</dbReference>
<dbReference type="InterPro" id="IPR000008">
    <property type="entry name" value="C2_dom"/>
</dbReference>
<dbReference type="SMART" id="SM00239">
    <property type="entry name" value="C2"/>
    <property type="match status" value="1"/>
</dbReference>
<dbReference type="InterPro" id="IPR001192">
    <property type="entry name" value="PI-PLC_fam"/>
</dbReference>
<evidence type="ECO:0000256" key="5">
    <source>
        <dbReference type="ARBA" id="ARBA00023224"/>
    </source>
</evidence>
<keyword evidence="12" id="KW-1185">Reference proteome</keyword>
<dbReference type="Proteomes" id="UP000308652">
    <property type="component" value="Unassembled WGS sequence"/>
</dbReference>
<dbReference type="SMART" id="SM00149">
    <property type="entry name" value="PLCYc"/>
    <property type="match status" value="1"/>
</dbReference>
<evidence type="ECO:0000256" key="1">
    <source>
        <dbReference type="ARBA" id="ARBA00012368"/>
    </source>
</evidence>